<evidence type="ECO:0000256" key="1">
    <source>
        <dbReference type="SAM" id="MobiDB-lite"/>
    </source>
</evidence>
<dbReference type="AlphaFoldDB" id="A0A6J7FRN6"/>
<dbReference type="EMBL" id="CAFBMQ010000001">
    <property type="protein sequence ID" value="CAB4896504.1"/>
    <property type="molecule type" value="Genomic_DNA"/>
</dbReference>
<organism evidence="2">
    <name type="scientific">freshwater metagenome</name>
    <dbReference type="NCBI Taxonomy" id="449393"/>
    <lineage>
        <taxon>unclassified sequences</taxon>
        <taxon>metagenomes</taxon>
        <taxon>ecological metagenomes</taxon>
    </lineage>
</organism>
<protein>
    <submittedName>
        <fullName evidence="2">Unannotated protein</fullName>
    </submittedName>
</protein>
<name>A0A6J7FRN6_9ZZZZ</name>
<evidence type="ECO:0000313" key="2">
    <source>
        <dbReference type="EMBL" id="CAB4896504.1"/>
    </source>
</evidence>
<proteinExistence type="predicted"/>
<reference evidence="2" key="1">
    <citation type="submission" date="2020-05" db="EMBL/GenBank/DDBJ databases">
        <authorList>
            <person name="Chiriac C."/>
            <person name="Salcher M."/>
            <person name="Ghai R."/>
            <person name="Kavagutti S V."/>
        </authorList>
    </citation>
    <scope>NUCLEOTIDE SEQUENCE</scope>
</reference>
<feature type="region of interest" description="Disordered" evidence="1">
    <location>
        <begin position="1"/>
        <end position="22"/>
    </location>
</feature>
<accession>A0A6J7FRN6</accession>
<gene>
    <name evidence="2" type="ORF">UFOPK3609_00046</name>
</gene>
<feature type="region of interest" description="Disordered" evidence="1">
    <location>
        <begin position="58"/>
        <end position="77"/>
    </location>
</feature>
<sequence>MSTSPGAPAPAAGEEGRPPAAAGRPVLDVFAVLAAMQQQLDDLREVVQAQQTTLQSLLDTSTSRPAHAAIGSSVRSR</sequence>